<organism evidence="3 4">
    <name type="scientific">Halarchaeum acidiphilum MH1-52-1</name>
    <dbReference type="NCBI Taxonomy" id="1261545"/>
    <lineage>
        <taxon>Archaea</taxon>
        <taxon>Methanobacteriati</taxon>
        <taxon>Methanobacteriota</taxon>
        <taxon>Stenosarchaea group</taxon>
        <taxon>Halobacteria</taxon>
        <taxon>Halobacteriales</taxon>
        <taxon>Halobacteriaceae</taxon>
    </lineage>
</organism>
<sequence>MTRESAAATVGLGVSPGAEKRLSCLGRNGNRDRPPSTSAGRRRRRRRRRGRGRAAWFADPWLSVGVGVLFFAVGYYAVAYRRIGVSLGSLPRRERAVGALGLVASSLVLGESSQVFGLTDHETYLYAATMFAQILLFASFAGVRRDR</sequence>
<evidence type="ECO:0000256" key="2">
    <source>
        <dbReference type="SAM" id="Phobius"/>
    </source>
</evidence>
<dbReference type="EMBL" id="BATA01000005">
    <property type="protein sequence ID" value="GAD51643.1"/>
    <property type="molecule type" value="Genomic_DNA"/>
</dbReference>
<name>U3AA52_9EURY</name>
<keyword evidence="4" id="KW-1185">Reference proteome</keyword>
<keyword evidence="2" id="KW-0472">Membrane</keyword>
<reference evidence="3 4" key="1">
    <citation type="submission" date="2013-09" db="EMBL/GenBank/DDBJ databases">
        <title>Whole genome sequencing of Halarchaeum acidiphilum strain MH1-52-1.</title>
        <authorList>
            <person name="Shimane Y."/>
            <person name="Minegishi H."/>
            <person name="Nishi S."/>
            <person name="Echigo A."/>
            <person name="Shuto A."/>
            <person name="Konishi M."/>
            <person name="Ito T."/>
            <person name="Ohkuma M."/>
            <person name="Ohta Y."/>
            <person name="Nagano Y."/>
            <person name="Tsubouchi T."/>
            <person name="Mori K."/>
            <person name="Usui K."/>
            <person name="Kamekura M."/>
            <person name="Usami R."/>
            <person name="Takaki Y."/>
            <person name="Hatada Y."/>
        </authorList>
    </citation>
    <scope>NUCLEOTIDE SEQUENCE [LARGE SCALE GENOMIC DNA]</scope>
    <source>
        <strain evidence="3 4">JCM 16109</strain>
    </source>
</reference>
<accession>U3AA52</accession>
<feature type="transmembrane region" description="Helical" evidence="2">
    <location>
        <begin position="54"/>
        <end position="78"/>
    </location>
</feature>
<evidence type="ECO:0000313" key="3">
    <source>
        <dbReference type="EMBL" id="GAD51643.1"/>
    </source>
</evidence>
<comment type="caution">
    <text evidence="3">The sequence shown here is derived from an EMBL/GenBank/DDBJ whole genome shotgun (WGS) entry which is preliminary data.</text>
</comment>
<protein>
    <submittedName>
        <fullName evidence="3">Uncharacterized protein</fullName>
    </submittedName>
</protein>
<keyword evidence="2" id="KW-1133">Transmembrane helix</keyword>
<dbReference type="Proteomes" id="UP000016986">
    <property type="component" value="Unassembled WGS sequence"/>
</dbReference>
<gene>
    <name evidence="3" type="ORF">MBEHAL_0403</name>
</gene>
<dbReference type="AlphaFoldDB" id="U3AA52"/>
<feature type="transmembrane region" description="Helical" evidence="2">
    <location>
        <begin position="124"/>
        <end position="143"/>
    </location>
</feature>
<evidence type="ECO:0000313" key="4">
    <source>
        <dbReference type="Proteomes" id="UP000016986"/>
    </source>
</evidence>
<dbReference type="RefSeq" id="WP_021779664.1">
    <property type="nucleotide sequence ID" value="NZ_BATA01000005.1"/>
</dbReference>
<feature type="region of interest" description="Disordered" evidence="1">
    <location>
        <begin position="19"/>
        <end position="47"/>
    </location>
</feature>
<proteinExistence type="predicted"/>
<evidence type="ECO:0000256" key="1">
    <source>
        <dbReference type="SAM" id="MobiDB-lite"/>
    </source>
</evidence>
<keyword evidence="2" id="KW-0812">Transmembrane</keyword>